<organism evidence="2 3">
    <name type="scientific">Gomphillus americanus</name>
    <dbReference type="NCBI Taxonomy" id="1940652"/>
    <lineage>
        <taxon>Eukaryota</taxon>
        <taxon>Fungi</taxon>
        <taxon>Dikarya</taxon>
        <taxon>Ascomycota</taxon>
        <taxon>Pezizomycotina</taxon>
        <taxon>Lecanoromycetes</taxon>
        <taxon>OSLEUM clade</taxon>
        <taxon>Ostropomycetidae</taxon>
        <taxon>Ostropales</taxon>
        <taxon>Graphidaceae</taxon>
        <taxon>Gomphilloideae</taxon>
        <taxon>Gomphillus</taxon>
    </lineage>
</organism>
<accession>A0A8H3FZ63</accession>
<dbReference type="Proteomes" id="UP000664169">
    <property type="component" value="Unassembled WGS sequence"/>
</dbReference>
<sequence>MFFRSAALLASLVTASLAADPAVPSLNVPACPKKGTVVYETSVPDRTSFPKTQVDLCYDKSAIHLTFTAYNETNFFYNASAMTNDAIYNFEVMEAFIYHGKQDPQHYLEIEIAPNNVTYNAFVYNPSKVRAAGAEFGHEFITDIYGYGMQTTTKLDHAKKLWTSNFRVPLGIFNIDNGAACGTDWRMNFFRTIVSPATYPNQTLGGWSPPNLASFHITPYFGHVKFI</sequence>
<dbReference type="SUPFAM" id="SSF49344">
    <property type="entry name" value="CBD9-like"/>
    <property type="match status" value="1"/>
</dbReference>
<keyword evidence="1" id="KW-0732">Signal</keyword>
<dbReference type="Gene3D" id="2.60.40.1190">
    <property type="match status" value="1"/>
</dbReference>
<dbReference type="EMBL" id="CAJPDQ010000034">
    <property type="protein sequence ID" value="CAF9930156.1"/>
    <property type="molecule type" value="Genomic_DNA"/>
</dbReference>
<gene>
    <name evidence="2" type="ORF">GOMPHAMPRED_005590</name>
</gene>
<evidence type="ECO:0008006" key="4">
    <source>
        <dbReference type="Google" id="ProtNLM"/>
    </source>
</evidence>
<evidence type="ECO:0000256" key="1">
    <source>
        <dbReference type="SAM" id="SignalP"/>
    </source>
</evidence>
<dbReference type="OrthoDB" id="61321at2759"/>
<protein>
    <recommendedName>
        <fullName evidence="4">Carbohydrate-binding domain-containing protein</fullName>
    </recommendedName>
</protein>
<proteinExistence type="predicted"/>
<dbReference type="CDD" id="cd09620">
    <property type="entry name" value="CBM9_like_3"/>
    <property type="match status" value="1"/>
</dbReference>
<name>A0A8H3FZ63_9LECA</name>
<keyword evidence="3" id="KW-1185">Reference proteome</keyword>
<reference evidence="2" key="1">
    <citation type="submission" date="2021-03" db="EMBL/GenBank/DDBJ databases">
        <authorList>
            <person name="Tagirdzhanova G."/>
        </authorList>
    </citation>
    <scope>NUCLEOTIDE SEQUENCE</scope>
</reference>
<feature type="chain" id="PRO_5034884182" description="Carbohydrate-binding domain-containing protein" evidence="1">
    <location>
        <begin position="19"/>
        <end position="227"/>
    </location>
</feature>
<evidence type="ECO:0000313" key="2">
    <source>
        <dbReference type="EMBL" id="CAF9930156.1"/>
    </source>
</evidence>
<comment type="caution">
    <text evidence="2">The sequence shown here is derived from an EMBL/GenBank/DDBJ whole genome shotgun (WGS) entry which is preliminary data.</text>
</comment>
<feature type="signal peptide" evidence="1">
    <location>
        <begin position="1"/>
        <end position="18"/>
    </location>
</feature>
<dbReference type="AlphaFoldDB" id="A0A8H3FZ63"/>
<evidence type="ECO:0000313" key="3">
    <source>
        <dbReference type="Proteomes" id="UP000664169"/>
    </source>
</evidence>